<gene>
    <name evidence="1" type="ORF">QFC20_004918</name>
</gene>
<accession>A0ACC2VVK8</accession>
<name>A0ACC2VVK8_9TREE</name>
<evidence type="ECO:0000313" key="2">
    <source>
        <dbReference type="Proteomes" id="UP001230649"/>
    </source>
</evidence>
<evidence type="ECO:0000313" key="1">
    <source>
        <dbReference type="EMBL" id="KAJ9102811.1"/>
    </source>
</evidence>
<keyword evidence="2" id="KW-1185">Reference proteome</keyword>
<protein>
    <submittedName>
        <fullName evidence="1">Uncharacterized protein</fullName>
    </submittedName>
</protein>
<reference evidence="1" key="1">
    <citation type="submission" date="2023-04" db="EMBL/GenBank/DDBJ databases">
        <title>Draft Genome sequencing of Naganishia species isolated from polar environments using Oxford Nanopore Technology.</title>
        <authorList>
            <person name="Leo P."/>
            <person name="Venkateswaran K."/>
        </authorList>
    </citation>
    <scope>NUCLEOTIDE SEQUENCE</scope>
    <source>
        <strain evidence="1">MNA-CCFEE 5262</strain>
    </source>
</reference>
<organism evidence="1 2">
    <name type="scientific">Naganishia adeliensis</name>
    <dbReference type="NCBI Taxonomy" id="92952"/>
    <lineage>
        <taxon>Eukaryota</taxon>
        <taxon>Fungi</taxon>
        <taxon>Dikarya</taxon>
        <taxon>Basidiomycota</taxon>
        <taxon>Agaricomycotina</taxon>
        <taxon>Tremellomycetes</taxon>
        <taxon>Filobasidiales</taxon>
        <taxon>Filobasidiaceae</taxon>
        <taxon>Naganishia</taxon>
    </lineage>
</organism>
<dbReference type="EMBL" id="JASBWS010000062">
    <property type="protein sequence ID" value="KAJ9102811.1"/>
    <property type="molecule type" value="Genomic_DNA"/>
</dbReference>
<proteinExistence type="predicted"/>
<sequence>MRPDQPHRRGGMPLEVGTAYTQIIGESTSATLDQTVATDRKALVALLVGAGVLSALYMARTFWEQQGRSRARNVALKELLGESSDEKENVVRGSMPGSAGGLGALSSSSSGETKSEPTGKRRQRASSKSGDAPKRPHQKTRKDPKNEPSESSASTSKSLGPGSPGPPGTASSMNQLVDDAKQIDIDPSTTPQEIRENAEQNTAPVEIDPTSSMTAAERKKAKKKQMRANRQRQQVATAASSESDAAGSSTDISASAMSPVRDAVGLDESGTLREHVASSLPRRTQATGKDSNEGGADLITPTATAHTTPKPKSRSRMESQLDVPEQPLSGSRNLSVASSDASREEPDRGRNDSAPSLSHTLSPKSASERSASIQSLDPATPPTPPKMLKGLNLLDANFLSLKGREDAADWQEVARGGKTKKKKRTGDDGQNTRDSSLASPPESSASPLSSSSYQLPNLDAVSAQTQTEATSTSWISEQTPCQECEYWKQSEAESTAAEASVERELAKLKDQLAKTEQDEKRQRDLVKSLTATNTSLSDRTDHMRNERDALESKSTAAEEKMRNLEADLARGRERIKLLVADAERQEKRRREMERANEDWKSRYDQLSKSYNDHKQRTTNQIQQANRNAAQKDAQILDLSRAIASYQAMAASTGGGMIAQNPNQQYQMMSPQMMMPQTNASPMTPGFGGVPQGWVQQGYAVPQLAPAYSQYDNGAQHVPVQQPPRMRYERGPPSAQALPTGQVYDQLSGMRGLASPTAASSRVPPSPSRNAEISTSILKRGPSAEPLAGASNAPDLSAVDMPQQVEATAEATPSASAPEIHQSLELHRIRTPPVGFRKSQSERLSEKPVETRSAPSGRIDPGSGPVRPPLPSTDLDFSKPQRSPAARAAEPTGNRAEPSGAVATEQVQITVHEGTSIGEPAPPAPVEDEYEEPIFASIRPRE</sequence>
<comment type="caution">
    <text evidence="1">The sequence shown here is derived from an EMBL/GenBank/DDBJ whole genome shotgun (WGS) entry which is preliminary data.</text>
</comment>
<dbReference type="Proteomes" id="UP001230649">
    <property type="component" value="Unassembled WGS sequence"/>
</dbReference>